<organism evidence="8 9">
    <name type="scientific">Rhamnusium bicolor</name>
    <dbReference type="NCBI Taxonomy" id="1586634"/>
    <lineage>
        <taxon>Eukaryota</taxon>
        <taxon>Metazoa</taxon>
        <taxon>Ecdysozoa</taxon>
        <taxon>Arthropoda</taxon>
        <taxon>Hexapoda</taxon>
        <taxon>Insecta</taxon>
        <taxon>Pterygota</taxon>
        <taxon>Neoptera</taxon>
        <taxon>Endopterygota</taxon>
        <taxon>Coleoptera</taxon>
        <taxon>Polyphaga</taxon>
        <taxon>Cucujiformia</taxon>
        <taxon>Chrysomeloidea</taxon>
        <taxon>Cerambycidae</taxon>
        <taxon>Lepturinae</taxon>
        <taxon>Rhagiini</taxon>
        <taxon>Rhamnusium</taxon>
    </lineage>
</organism>
<dbReference type="GO" id="GO:0008270">
    <property type="term" value="F:zinc ion binding"/>
    <property type="evidence" value="ECO:0007669"/>
    <property type="project" value="UniProtKB-KW"/>
</dbReference>
<dbReference type="Proteomes" id="UP001162156">
    <property type="component" value="Unassembled WGS sequence"/>
</dbReference>
<evidence type="ECO:0000256" key="6">
    <source>
        <dbReference type="SAM" id="MobiDB-lite"/>
    </source>
</evidence>
<dbReference type="SUPFAM" id="SSF57716">
    <property type="entry name" value="Glucocorticoid receptor-like (DNA-binding domain)"/>
    <property type="match status" value="1"/>
</dbReference>
<dbReference type="AlphaFoldDB" id="A0AAV8ZT55"/>
<dbReference type="InterPro" id="IPR006612">
    <property type="entry name" value="THAP_Znf"/>
</dbReference>
<keyword evidence="1" id="KW-0479">Metal-binding</keyword>
<sequence length="279" mass="31677">FPRELNMKKLWCQITGLNMEEVSPYDVLCSDHFSSEEIYQKSFTGKKFLKKGAMPSIATSSKIQKVLFISDDDADSADSEKREQKHRVQFMPDVTKHVPIVETSSESDGLGEEEIPKKRLKLHQQIISPLSMASESSDHSEKSVAGSSSTLPPSPTKSDTSINKTSSTLTASEAESDIKLKPKRRRKPLPRYFGDCSSDDMNSPRRAKRSWAIATKTISQLKARVRKFRRENYILKSRVDSLTSLFSYLRTNNYLNKSAEAVIQVRFCNKVKAHLQNMY</sequence>
<dbReference type="EMBL" id="JANEYF010000674">
    <property type="protein sequence ID" value="KAJ8968617.1"/>
    <property type="molecule type" value="Genomic_DNA"/>
</dbReference>
<name>A0AAV8ZT55_9CUCU</name>
<proteinExistence type="predicted"/>
<feature type="domain" description="THAP-type" evidence="7">
    <location>
        <begin position="1"/>
        <end position="58"/>
    </location>
</feature>
<reference evidence="8" key="1">
    <citation type="journal article" date="2023" name="Insect Mol. Biol.">
        <title>Genome sequencing provides insights into the evolution of gene families encoding plant cell wall-degrading enzymes in longhorned beetles.</title>
        <authorList>
            <person name="Shin N.R."/>
            <person name="Okamura Y."/>
            <person name="Kirsch R."/>
            <person name="Pauchet Y."/>
        </authorList>
    </citation>
    <scope>NUCLEOTIDE SEQUENCE</scope>
    <source>
        <strain evidence="8">RBIC_L_NR</strain>
    </source>
</reference>
<feature type="compositionally biased region" description="Low complexity" evidence="6">
    <location>
        <begin position="147"/>
        <end position="173"/>
    </location>
</feature>
<keyword evidence="3" id="KW-0862">Zinc</keyword>
<evidence type="ECO:0000256" key="1">
    <source>
        <dbReference type="ARBA" id="ARBA00022723"/>
    </source>
</evidence>
<dbReference type="Pfam" id="PF05485">
    <property type="entry name" value="THAP"/>
    <property type="match status" value="1"/>
</dbReference>
<feature type="region of interest" description="Disordered" evidence="6">
    <location>
        <begin position="131"/>
        <end position="201"/>
    </location>
</feature>
<evidence type="ECO:0000256" key="4">
    <source>
        <dbReference type="ARBA" id="ARBA00023125"/>
    </source>
</evidence>
<evidence type="ECO:0000256" key="5">
    <source>
        <dbReference type="PROSITE-ProRule" id="PRU00309"/>
    </source>
</evidence>
<evidence type="ECO:0000313" key="9">
    <source>
        <dbReference type="Proteomes" id="UP001162156"/>
    </source>
</evidence>
<dbReference type="GO" id="GO:0003677">
    <property type="term" value="F:DNA binding"/>
    <property type="evidence" value="ECO:0007669"/>
    <property type="project" value="UniProtKB-UniRule"/>
</dbReference>
<evidence type="ECO:0000256" key="3">
    <source>
        <dbReference type="ARBA" id="ARBA00022833"/>
    </source>
</evidence>
<evidence type="ECO:0000313" key="8">
    <source>
        <dbReference type="EMBL" id="KAJ8968617.1"/>
    </source>
</evidence>
<feature type="region of interest" description="Disordered" evidence="6">
    <location>
        <begin position="74"/>
        <end position="113"/>
    </location>
</feature>
<dbReference type="PROSITE" id="PS50950">
    <property type="entry name" value="ZF_THAP"/>
    <property type="match status" value="1"/>
</dbReference>
<protein>
    <recommendedName>
        <fullName evidence="7">THAP-type domain-containing protein</fullName>
    </recommendedName>
</protein>
<keyword evidence="9" id="KW-1185">Reference proteome</keyword>
<keyword evidence="4 5" id="KW-0238">DNA-binding</keyword>
<evidence type="ECO:0000256" key="2">
    <source>
        <dbReference type="ARBA" id="ARBA00022771"/>
    </source>
</evidence>
<feature type="non-terminal residue" evidence="8">
    <location>
        <position position="1"/>
    </location>
</feature>
<keyword evidence="2 5" id="KW-0863">Zinc-finger</keyword>
<evidence type="ECO:0000259" key="7">
    <source>
        <dbReference type="PROSITE" id="PS50950"/>
    </source>
</evidence>
<accession>A0AAV8ZT55</accession>
<gene>
    <name evidence="8" type="ORF">NQ314_002216</name>
</gene>
<comment type="caution">
    <text evidence="8">The sequence shown here is derived from an EMBL/GenBank/DDBJ whole genome shotgun (WGS) entry which is preliminary data.</text>
</comment>